<reference evidence="2 3" key="2">
    <citation type="submission" date="2018-05" db="EMBL/GenBank/DDBJ databases">
        <authorList>
            <person name="Lanie J.A."/>
            <person name="Ng W.-L."/>
            <person name="Kazmierczak K.M."/>
            <person name="Andrzejewski T.M."/>
            <person name="Davidsen T.M."/>
            <person name="Wayne K.J."/>
            <person name="Tettelin H."/>
            <person name="Glass J.I."/>
            <person name="Rusch D."/>
            <person name="Podicherti R."/>
            <person name="Tsui H.-C.T."/>
            <person name="Winkler M.E."/>
        </authorList>
    </citation>
    <scope>NUCLEOTIDE SEQUENCE [LARGE SCALE GENOMIC DNA]</scope>
    <source>
        <strain evidence="2 3">YBY</strain>
    </source>
</reference>
<evidence type="ECO:0000313" key="3">
    <source>
        <dbReference type="Proteomes" id="UP000245216"/>
    </source>
</evidence>
<dbReference type="SMART" id="SM01040">
    <property type="entry name" value="Bro-N"/>
    <property type="match status" value="1"/>
</dbReference>
<gene>
    <name evidence="2" type="ORF">DF183_14580</name>
</gene>
<name>A0A2U2BGF8_ALCFA</name>
<evidence type="ECO:0000313" key="2">
    <source>
        <dbReference type="EMBL" id="PWE13057.1"/>
    </source>
</evidence>
<dbReference type="Pfam" id="PF02498">
    <property type="entry name" value="Bro-N"/>
    <property type="match status" value="1"/>
</dbReference>
<reference evidence="2 3" key="1">
    <citation type="submission" date="2018-05" db="EMBL/GenBank/DDBJ databases">
        <title>Genome Sequence of an Efficient Indole-Degrading Bacterium, Alcaligenes sp.YBY.</title>
        <authorList>
            <person name="Yang B."/>
        </authorList>
    </citation>
    <scope>NUCLEOTIDE SEQUENCE [LARGE SCALE GENOMIC DNA]</scope>
    <source>
        <strain evidence="2 3">YBY</strain>
    </source>
</reference>
<dbReference type="PANTHER" id="PTHR36180:SF2">
    <property type="entry name" value="BRO FAMILY PROTEIN"/>
    <property type="match status" value="1"/>
</dbReference>
<organism evidence="2 3">
    <name type="scientific">Alcaligenes faecalis</name>
    <dbReference type="NCBI Taxonomy" id="511"/>
    <lineage>
        <taxon>Bacteria</taxon>
        <taxon>Pseudomonadati</taxon>
        <taxon>Pseudomonadota</taxon>
        <taxon>Betaproteobacteria</taxon>
        <taxon>Burkholderiales</taxon>
        <taxon>Alcaligenaceae</taxon>
        <taxon>Alcaligenes</taxon>
    </lineage>
</organism>
<comment type="caution">
    <text evidence="2">The sequence shown here is derived from an EMBL/GenBank/DDBJ whole genome shotgun (WGS) entry which is preliminary data.</text>
</comment>
<dbReference type="EMBL" id="QEXO01000004">
    <property type="protein sequence ID" value="PWE13057.1"/>
    <property type="molecule type" value="Genomic_DNA"/>
</dbReference>
<evidence type="ECO:0000259" key="1">
    <source>
        <dbReference type="PROSITE" id="PS51750"/>
    </source>
</evidence>
<dbReference type="Proteomes" id="UP000245216">
    <property type="component" value="Unassembled WGS sequence"/>
</dbReference>
<sequence>MHHPTLALTASSNTPSVFKFESHAVRIIMINGEPWFVATDVCRALKLSNPSKATASLDEDERSNLKLDRGGSLVVVSESGMYTLALRCRDAVKPNTVPHRFRKWVTSEVLPNIRKIGGYGTQQRTIEAQALAAAMSQRIFQTLMQSEGDLRAQRWNVRFDRDNREQDLNVQITPIPSNAYIMSFAKLARNIEIGEVGCAASDVELLAIASACTDRVARRIQRR</sequence>
<dbReference type="InterPro" id="IPR003497">
    <property type="entry name" value="BRO_N_domain"/>
</dbReference>
<accession>A0A2U2BGF8</accession>
<dbReference type="RefSeq" id="WP_109089431.1">
    <property type="nucleotide sequence ID" value="NZ_QEXO01000004.1"/>
</dbReference>
<feature type="domain" description="Bro-N" evidence="1">
    <location>
        <begin position="5"/>
        <end position="117"/>
    </location>
</feature>
<dbReference type="AlphaFoldDB" id="A0A2U2BGF8"/>
<protein>
    <recommendedName>
        <fullName evidence="1">Bro-N domain-containing protein</fullName>
    </recommendedName>
</protein>
<dbReference type="PANTHER" id="PTHR36180">
    <property type="entry name" value="DNA-BINDING PROTEIN-RELATED-RELATED"/>
    <property type="match status" value="1"/>
</dbReference>
<proteinExistence type="predicted"/>
<dbReference type="PROSITE" id="PS51750">
    <property type="entry name" value="BRO_N"/>
    <property type="match status" value="1"/>
</dbReference>